<dbReference type="OMA" id="VWRRDNI"/>
<dbReference type="EMBL" id="JH429910">
    <property type="status" value="NOT_ANNOTATED_CDS"/>
    <property type="molecule type" value="Genomic_DNA"/>
</dbReference>
<feature type="compositionally biased region" description="Basic and acidic residues" evidence="1">
    <location>
        <begin position="20"/>
        <end position="36"/>
    </location>
</feature>
<evidence type="ECO:0000259" key="2">
    <source>
        <dbReference type="SMART" id="SM01083"/>
    </source>
</evidence>
<evidence type="ECO:0000313" key="3">
    <source>
        <dbReference type="EnsemblMetazoa" id="SMAR000321-PA"/>
    </source>
</evidence>
<dbReference type="STRING" id="126957.T1IHK6"/>
<name>T1IHK6_STRMM</name>
<dbReference type="Pfam" id="PF10197">
    <property type="entry name" value="Cir_N"/>
    <property type="match status" value="1"/>
</dbReference>
<dbReference type="InterPro" id="IPR039875">
    <property type="entry name" value="LENG1-like"/>
</dbReference>
<dbReference type="EnsemblMetazoa" id="SMAR000321-RA">
    <property type="protein sequence ID" value="SMAR000321-PA"/>
    <property type="gene ID" value="SMAR000321"/>
</dbReference>
<feature type="compositionally biased region" description="Basic and acidic residues" evidence="1">
    <location>
        <begin position="160"/>
        <end position="187"/>
    </location>
</feature>
<evidence type="ECO:0000313" key="4">
    <source>
        <dbReference type="Proteomes" id="UP000014500"/>
    </source>
</evidence>
<dbReference type="AlphaFoldDB" id="T1IHK6"/>
<dbReference type="eggNOG" id="ENOG502RZ97">
    <property type="taxonomic scope" value="Eukaryota"/>
</dbReference>
<protein>
    <recommendedName>
        <fullName evidence="2">CBF1-interacting co-repressor CIR N-terminal domain-containing protein</fullName>
    </recommendedName>
</protein>
<organism evidence="3 4">
    <name type="scientific">Strigamia maritima</name>
    <name type="common">European centipede</name>
    <name type="synonym">Geophilus maritimus</name>
    <dbReference type="NCBI Taxonomy" id="126957"/>
    <lineage>
        <taxon>Eukaryota</taxon>
        <taxon>Metazoa</taxon>
        <taxon>Ecdysozoa</taxon>
        <taxon>Arthropoda</taxon>
        <taxon>Myriapoda</taxon>
        <taxon>Chilopoda</taxon>
        <taxon>Pleurostigmophora</taxon>
        <taxon>Geophilomorpha</taxon>
        <taxon>Linotaeniidae</taxon>
        <taxon>Strigamia</taxon>
    </lineage>
</organism>
<reference evidence="4" key="1">
    <citation type="submission" date="2011-05" db="EMBL/GenBank/DDBJ databases">
        <authorList>
            <person name="Richards S.R."/>
            <person name="Qu J."/>
            <person name="Jiang H."/>
            <person name="Jhangiani S.N."/>
            <person name="Agravi P."/>
            <person name="Goodspeed R."/>
            <person name="Gross S."/>
            <person name="Mandapat C."/>
            <person name="Jackson L."/>
            <person name="Mathew T."/>
            <person name="Pu L."/>
            <person name="Thornton R."/>
            <person name="Saada N."/>
            <person name="Wilczek-Boney K.B."/>
            <person name="Lee S."/>
            <person name="Kovar C."/>
            <person name="Wu Y."/>
            <person name="Scherer S.E."/>
            <person name="Worley K.C."/>
            <person name="Muzny D.M."/>
            <person name="Gibbs R."/>
        </authorList>
    </citation>
    <scope>NUCLEOTIDE SEQUENCE</scope>
    <source>
        <strain evidence="4">Brora</strain>
    </source>
</reference>
<dbReference type="HOGENOM" id="CLU_058751_2_0_1"/>
<dbReference type="Proteomes" id="UP000014500">
    <property type="component" value="Unassembled WGS sequence"/>
</dbReference>
<dbReference type="SMART" id="SM01083">
    <property type="entry name" value="Cir_N"/>
    <property type="match status" value="1"/>
</dbReference>
<feature type="region of interest" description="Disordered" evidence="1">
    <location>
        <begin position="20"/>
        <end position="74"/>
    </location>
</feature>
<dbReference type="InterPro" id="IPR019339">
    <property type="entry name" value="CIR_N_dom"/>
</dbReference>
<dbReference type="PhylomeDB" id="T1IHK6"/>
<accession>T1IHK6</accession>
<keyword evidence="4" id="KW-1185">Reference proteome</keyword>
<feature type="domain" description="CBF1-interacting co-repressor CIR N-terminal" evidence="2">
    <location>
        <begin position="8"/>
        <end position="44"/>
    </location>
</feature>
<feature type="compositionally biased region" description="Basic and acidic residues" evidence="1">
    <location>
        <begin position="206"/>
        <end position="245"/>
    </location>
</feature>
<sequence length="269" mass="31638">MNILPKKKWHVRTKQNIERVRRDEAKAAEEEKEKQRRIQLAEQETRTDFLRQKVRQSSQSYGSDKSVEEAAANPGHVNLFQAVESGQKSWGTNKEYEAEKREEQETYEKKIGHLTYLGQNSAESQIDKPWYFNPPRRDINKPDDEEEIGIKSKSFLDPLQDLKRQLGPEHFIKSEKSVKQPKIEEKKSKKHKKQKKEKSVTSSGKSLDELRRERLRREREERLKTEKLLAKLKGTDKQEAPKPLDGRQSYNSQFNPHLARQSRKPNPLV</sequence>
<evidence type="ECO:0000256" key="1">
    <source>
        <dbReference type="SAM" id="MobiDB-lite"/>
    </source>
</evidence>
<dbReference type="PANTHER" id="PTHR22093">
    <property type="entry name" value="LEUKOCYTE RECEPTOR CLUSTER LRC MEMBER 1"/>
    <property type="match status" value="1"/>
</dbReference>
<proteinExistence type="predicted"/>
<reference evidence="3" key="2">
    <citation type="submission" date="2015-02" db="UniProtKB">
        <authorList>
            <consortium name="EnsemblMetazoa"/>
        </authorList>
    </citation>
    <scope>IDENTIFICATION</scope>
</reference>
<feature type="region of interest" description="Disordered" evidence="1">
    <location>
        <begin position="118"/>
        <end position="269"/>
    </location>
</feature>
<dbReference type="PANTHER" id="PTHR22093:SF0">
    <property type="entry name" value="LEUKOCYTE RECEPTOR CLUSTER MEMBER 1"/>
    <property type="match status" value="1"/>
</dbReference>